<dbReference type="RefSeq" id="WP_082757725.1">
    <property type="nucleotide sequence ID" value="NZ_CP013015.1"/>
</dbReference>
<organism evidence="3 4">
    <name type="scientific">Desulfofervidus auxilii</name>
    <dbReference type="NCBI Taxonomy" id="1621989"/>
    <lineage>
        <taxon>Bacteria</taxon>
        <taxon>Pseudomonadati</taxon>
        <taxon>Thermodesulfobacteriota</taxon>
        <taxon>Candidatus Desulfofervidia</taxon>
        <taxon>Candidatus Desulfofervidales</taxon>
        <taxon>Candidatus Desulfofervidaceae</taxon>
        <taxon>Candidatus Desulfofervidus</taxon>
    </lineage>
</organism>
<evidence type="ECO:0000256" key="1">
    <source>
        <dbReference type="RuleBase" id="RU003513"/>
    </source>
</evidence>
<keyword evidence="4" id="KW-1185">Reference proteome</keyword>
<accession>A0A7U4TIL2</accession>
<keyword evidence="1" id="KW-0413">Isomerase</keyword>
<proteinExistence type="inferred from homology"/>
<evidence type="ECO:0000313" key="4">
    <source>
        <dbReference type="Proteomes" id="UP000070560"/>
    </source>
</evidence>
<dbReference type="SUPFAM" id="SSF53756">
    <property type="entry name" value="UDP-Glycosyltransferase/glycogen phosphorylase"/>
    <property type="match status" value="1"/>
</dbReference>
<dbReference type="KEGG" id="daw:HS1_001646"/>
<dbReference type="Proteomes" id="UP000070560">
    <property type="component" value="Chromosome"/>
</dbReference>
<evidence type="ECO:0000313" key="3">
    <source>
        <dbReference type="EMBL" id="AMM41440.1"/>
    </source>
</evidence>
<dbReference type="OrthoDB" id="9803238at2"/>
<dbReference type="EMBL" id="CP013015">
    <property type="protein sequence ID" value="AMM41440.1"/>
    <property type="molecule type" value="Genomic_DNA"/>
</dbReference>
<dbReference type="GO" id="GO:0016853">
    <property type="term" value="F:isomerase activity"/>
    <property type="evidence" value="ECO:0007669"/>
    <property type="project" value="UniProtKB-KW"/>
</dbReference>
<dbReference type="PANTHER" id="PTHR43174">
    <property type="entry name" value="UDP-N-ACETYLGLUCOSAMINE 2-EPIMERASE"/>
    <property type="match status" value="1"/>
</dbReference>
<comment type="similarity">
    <text evidence="1">Belongs to the UDP-N-acetylglucosamine 2-epimerase family.</text>
</comment>
<dbReference type="PANTHER" id="PTHR43174:SF1">
    <property type="entry name" value="UDP-N-ACETYLGLUCOSAMINE 2-EPIMERASE"/>
    <property type="match status" value="1"/>
</dbReference>
<name>A0A7U4TIL2_DESA2</name>
<dbReference type="InterPro" id="IPR029767">
    <property type="entry name" value="WecB-like"/>
</dbReference>
<dbReference type="Pfam" id="PF02350">
    <property type="entry name" value="Epimerase_2"/>
    <property type="match status" value="1"/>
</dbReference>
<feature type="domain" description="UDP-N-acetylglucosamine 2-epimerase" evidence="2">
    <location>
        <begin position="36"/>
        <end position="383"/>
    </location>
</feature>
<reference evidence="3 4" key="1">
    <citation type="submission" date="2015-10" db="EMBL/GenBank/DDBJ databases">
        <title>Candidatus Desulfofervidus auxilii, a hydrogenotrophic sulfate-reducing bacterium involved in the thermophilic anaerobic oxidation of methane.</title>
        <authorList>
            <person name="Krukenberg V."/>
            <person name="Richter M."/>
            <person name="Wegener G."/>
        </authorList>
    </citation>
    <scope>NUCLEOTIDE SEQUENCE [LARGE SCALE GENOMIC DNA]</scope>
    <source>
        <strain evidence="3 4">HS1</strain>
    </source>
</reference>
<gene>
    <name evidence="3" type="ORF">HS1_001646</name>
</gene>
<dbReference type="AlphaFoldDB" id="A0A7U4TIL2"/>
<sequence length="387" mass="43695">MRHLTKIVSVVGARPNFMKIAPIIEQLKIKNKNLKAELKHVLVHTGQHYDEEMSKSFFEDLNLPKPDINLGVGSASHAVQTAKIMIEFEKVCLRERPDLIIVVGDVNSTIACALVASKLGIKIAHIEAGLRSFDRAMPEEINRVLTDAISDYLFTTCEDANENLRKEGIPEEKIYFVGNVMIDTLLRYKERAKKSKILEKLGLNKDLQVRSYALLTLHRPSNVDNRETFINILKALKNVSKKIPIIFPAHPRTQRQIKSFGLEKYFNFVNIESNSCVNIENSINLLDPLSYLDFLNLMANAKFVLTDSGGIQEETTILNIPCLTLRENTERPVTLKEGTNTIVGSNPEKIISKSMDILNGKKKIGRIPKLWDGKAAERIINILIEKL</sequence>
<evidence type="ECO:0000259" key="2">
    <source>
        <dbReference type="Pfam" id="PF02350"/>
    </source>
</evidence>
<dbReference type="InterPro" id="IPR003331">
    <property type="entry name" value="UDP_GlcNAc_Epimerase_2_dom"/>
</dbReference>
<dbReference type="Gene3D" id="3.40.50.2000">
    <property type="entry name" value="Glycogen Phosphorylase B"/>
    <property type="match status" value="2"/>
</dbReference>
<dbReference type="NCBIfam" id="TIGR00236">
    <property type="entry name" value="wecB"/>
    <property type="match status" value="1"/>
</dbReference>
<dbReference type="CDD" id="cd03786">
    <property type="entry name" value="GTB_UDP-GlcNAc_2-Epimerase"/>
    <property type="match status" value="1"/>
</dbReference>
<protein>
    <submittedName>
        <fullName evidence="3">UDP-N-acetylglucosamine 2-epimerase</fullName>
    </submittedName>
</protein>